<evidence type="ECO:0000313" key="7">
    <source>
        <dbReference type="Proteomes" id="UP000320216"/>
    </source>
</evidence>
<reference evidence="6 7" key="1">
    <citation type="submission" date="2019-07" db="EMBL/GenBank/DDBJ databases">
        <title>Full genome sequence of Humibacter sp. WJ7-1.</title>
        <authorList>
            <person name="Im W.-T."/>
        </authorList>
    </citation>
    <scope>NUCLEOTIDE SEQUENCE [LARGE SCALE GENOMIC DNA]</scope>
    <source>
        <strain evidence="6 7">WJ7-1</strain>
    </source>
</reference>
<gene>
    <name evidence="6" type="ORF">FPZ11_18265</name>
</gene>
<dbReference type="AlphaFoldDB" id="A0A5B8M9V2"/>
<dbReference type="OrthoDB" id="506201at2"/>
<evidence type="ECO:0000256" key="1">
    <source>
        <dbReference type="ARBA" id="ARBA00021292"/>
    </source>
</evidence>
<keyword evidence="2" id="KW-0328">Glycosyltransferase</keyword>
<protein>
    <recommendedName>
        <fullName evidence="1">D-inositol 3-phosphate glycosyltransferase</fullName>
    </recommendedName>
</protein>
<feature type="domain" description="Glycosyl transferase family 1" evidence="4">
    <location>
        <begin position="208"/>
        <end position="368"/>
    </location>
</feature>
<dbReference type="RefSeq" id="WP_146322436.1">
    <property type="nucleotide sequence ID" value="NZ_CP042305.1"/>
</dbReference>
<dbReference type="Proteomes" id="UP000320216">
    <property type="component" value="Chromosome"/>
</dbReference>
<keyword evidence="3 6" id="KW-0808">Transferase</keyword>
<dbReference type="Gene3D" id="3.40.50.2000">
    <property type="entry name" value="Glycogen Phosphorylase B"/>
    <property type="match status" value="2"/>
</dbReference>
<dbReference type="PANTHER" id="PTHR45947">
    <property type="entry name" value="SULFOQUINOVOSYL TRANSFERASE SQD2"/>
    <property type="match status" value="1"/>
</dbReference>
<keyword evidence="7" id="KW-1185">Reference proteome</keyword>
<name>A0A5B8M9V2_9MICO</name>
<sequence length="393" mass="42685">MTSTYPAHAGDGTPAFVRDLAREESKTFDVMVLAPRVAGAPSHELDGAIETVRYGYFPRRWERLADGAIIENLRARRSNWLQVVPFLVSQWSAMRRARRRFSPDVVHVHWIIPQGVVADLALRGVPRLITTLGGDLYALNGAVLRRLKAAVVTRASEITVMNDEMRRMVIELGARPERVQVMPMGVDTSMIVRKTGESQPADSNPSLQQQVKLLFVGRLVEKKGLAVLIEALEGLSEKTSENVRLKVVGDGPLRGELARAAENLRVPVDFVGQLGRAQLASAYQGADIVVTPSVPASSGDKDGLPVAMLEAMTMGLPVIASDVPGINEVVVDDVSGVLVPPGDVQRLSFAIERLVNDDARRERLGTGAARASEGFFSDCGRRTLCSVAARDPR</sequence>
<feature type="domain" description="Glycosyltransferase subfamily 4-like N-terminal" evidence="5">
    <location>
        <begin position="12"/>
        <end position="189"/>
    </location>
</feature>
<evidence type="ECO:0000259" key="5">
    <source>
        <dbReference type="Pfam" id="PF13439"/>
    </source>
</evidence>
<accession>A0A5B8M9V2</accession>
<evidence type="ECO:0000313" key="6">
    <source>
        <dbReference type="EMBL" id="QDZ16432.1"/>
    </source>
</evidence>
<organism evidence="6 7">
    <name type="scientific">Humibacter ginsenosidimutans</name>
    <dbReference type="NCBI Taxonomy" id="2599293"/>
    <lineage>
        <taxon>Bacteria</taxon>
        <taxon>Bacillati</taxon>
        <taxon>Actinomycetota</taxon>
        <taxon>Actinomycetes</taxon>
        <taxon>Micrococcales</taxon>
        <taxon>Microbacteriaceae</taxon>
        <taxon>Humibacter</taxon>
    </lineage>
</organism>
<dbReference type="PANTHER" id="PTHR45947:SF3">
    <property type="entry name" value="SULFOQUINOVOSYL TRANSFERASE SQD2"/>
    <property type="match status" value="1"/>
</dbReference>
<dbReference type="KEGG" id="huw:FPZ11_18265"/>
<evidence type="ECO:0000256" key="2">
    <source>
        <dbReference type="ARBA" id="ARBA00022676"/>
    </source>
</evidence>
<proteinExistence type="predicted"/>
<dbReference type="SUPFAM" id="SSF53756">
    <property type="entry name" value="UDP-Glycosyltransferase/glycogen phosphorylase"/>
    <property type="match status" value="1"/>
</dbReference>
<dbReference type="EMBL" id="CP042305">
    <property type="protein sequence ID" value="QDZ16432.1"/>
    <property type="molecule type" value="Genomic_DNA"/>
</dbReference>
<dbReference type="InterPro" id="IPR028098">
    <property type="entry name" value="Glyco_trans_4-like_N"/>
</dbReference>
<dbReference type="InterPro" id="IPR001296">
    <property type="entry name" value="Glyco_trans_1"/>
</dbReference>
<dbReference type="GO" id="GO:0016757">
    <property type="term" value="F:glycosyltransferase activity"/>
    <property type="evidence" value="ECO:0007669"/>
    <property type="project" value="UniProtKB-KW"/>
</dbReference>
<dbReference type="Pfam" id="PF00534">
    <property type="entry name" value="Glycos_transf_1"/>
    <property type="match status" value="1"/>
</dbReference>
<evidence type="ECO:0000259" key="4">
    <source>
        <dbReference type="Pfam" id="PF00534"/>
    </source>
</evidence>
<dbReference type="Pfam" id="PF13439">
    <property type="entry name" value="Glyco_transf_4"/>
    <property type="match status" value="1"/>
</dbReference>
<evidence type="ECO:0000256" key="3">
    <source>
        <dbReference type="ARBA" id="ARBA00022679"/>
    </source>
</evidence>
<dbReference type="InterPro" id="IPR050194">
    <property type="entry name" value="Glycosyltransferase_grp1"/>
</dbReference>
<dbReference type="GO" id="GO:1901137">
    <property type="term" value="P:carbohydrate derivative biosynthetic process"/>
    <property type="evidence" value="ECO:0007669"/>
    <property type="project" value="UniProtKB-ARBA"/>
</dbReference>